<dbReference type="Gene3D" id="1.25.40.70">
    <property type="entry name" value="Phosphatidylinositol 3-kinase, accessory domain (PIK)"/>
    <property type="match status" value="1"/>
</dbReference>
<evidence type="ECO:0000256" key="3">
    <source>
        <dbReference type="ARBA" id="ARBA00022679"/>
    </source>
</evidence>
<evidence type="ECO:0000259" key="6">
    <source>
        <dbReference type="PROSITE" id="PS50290"/>
    </source>
</evidence>
<gene>
    <name evidence="8" type="ORF">MCOR_31516</name>
</gene>
<dbReference type="FunFam" id="1.10.1070.11:FF:000005">
    <property type="entry name" value="Phosphatidylinositol 4-kinase, catalytic, alpha"/>
    <property type="match status" value="1"/>
</dbReference>
<proteinExistence type="inferred from homology"/>
<dbReference type="InterPro" id="IPR001263">
    <property type="entry name" value="PI3K_accessory_dom"/>
</dbReference>
<evidence type="ECO:0000259" key="7">
    <source>
        <dbReference type="PROSITE" id="PS51545"/>
    </source>
</evidence>
<dbReference type="Pfam" id="PF00454">
    <property type="entry name" value="PI3_PI4_kinase"/>
    <property type="match status" value="1"/>
</dbReference>
<dbReference type="EMBL" id="CACVKT020005663">
    <property type="protein sequence ID" value="CAC5397036.1"/>
    <property type="molecule type" value="Genomic_DNA"/>
</dbReference>
<dbReference type="InterPro" id="IPR016024">
    <property type="entry name" value="ARM-type_fold"/>
</dbReference>
<dbReference type="InterPro" id="IPR036940">
    <property type="entry name" value="PI3/4_kinase_cat_sf"/>
</dbReference>
<dbReference type="EC" id="2.7.1.67" evidence="2"/>
<dbReference type="Proteomes" id="UP000507470">
    <property type="component" value="Unassembled WGS sequence"/>
</dbReference>
<dbReference type="InterPro" id="IPR015433">
    <property type="entry name" value="PI3/4_kinase"/>
</dbReference>
<dbReference type="GO" id="GO:0005737">
    <property type="term" value="C:cytoplasm"/>
    <property type="evidence" value="ECO:0007669"/>
    <property type="project" value="TreeGrafter"/>
</dbReference>
<organism evidence="8 9">
    <name type="scientific">Mytilus coruscus</name>
    <name type="common">Sea mussel</name>
    <dbReference type="NCBI Taxonomy" id="42192"/>
    <lineage>
        <taxon>Eukaryota</taxon>
        <taxon>Metazoa</taxon>
        <taxon>Spiralia</taxon>
        <taxon>Lophotrochozoa</taxon>
        <taxon>Mollusca</taxon>
        <taxon>Bivalvia</taxon>
        <taxon>Autobranchia</taxon>
        <taxon>Pteriomorphia</taxon>
        <taxon>Mytilida</taxon>
        <taxon>Mytiloidea</taxon>
        <taxon>Mytilidae</taxon>
        <taxon>Mytilinae</taxon>
        <taxon>Mytilus</taxon>
    </lineage>
</organism>
<dbReference type="InterPro" id="IPR045495">
    <property type="entry name" value="PI4K_N"/>
</dbReference>
<dbReference type="OrthoDB" id="10264149at2759"/>
<feature type="domain" description="PI3K/PI4K catalytic" evidence="6">
    <location>
        <begin position="1821"/>
        <end position="2090"/>
    </location>
</feature>
<feature type="region of interest" description="Disordered" evidence="5">
    <location>
        <begin position="246"/>
        <end position="265"/>
    </location>
</feature>
<keyword evidence="4" id="KW-0418">Kinase</keyword>
<dbReference type="FunFam" id="3.30.1010.10:FF:000009">
    <property type="entry name" value="Phosphatidylinositol 4-kinase, catalytic, alpha"/>
    <property type="match status" value="1"/>
</dbReference>
<dbReference type="Gene3D" id="3.30.1010.10">
    <property type="entry name" value="Phosphatidylinositol 3-kinase Catalytic Subunit, Chain A, domain 4"/>
    <property type="match status" value="1"/>
</dbReference>
<protein>
    <recommendedName>
        <fullName evidence="2">1-phosphatidylinositol 4-kinase</fullName>
        <ecNumber evidence="2">2.7.1.67</ecNumber>
    </recommendedName>
</protein>
<evidence type="ECO:0000313" key="8">
    <source>
        <dbReference type="EMBL" id="CAC5397036.1"/>
    </source>
</evidence>
<name>A0A6J8CNM4_MYTCO</name>
<accession>A0A6J8CNM4</accession>
<evidence type="ECO:0000313" key="9">
    <source>
        <dbReference type="Proteomes" id="UP000507470"/>
    </source>
</evidence>
<comment type="similarity">
    <text evidence="1">Belongs to the PI3/PI4-kinase family. Type III PI4K subfamily.</text>
</comment>
<dbReference type="PROSITE" id="PS00916">
    <property type="entry name" value="PI3_4_KINASE_2"/>
    <property type="match status" value="1"/>
</dbReference>
<evidence type="ECO:0000256" key="1">
    <source>
        <dbReference type="ARBA" id="ARBA00006209"/>
    </source>
</evidence>
<keyword evidence="9" id="KW-1185">Reference proteome</keyword>
<keyword evidence="3 8" id="KW-0808">Transferase</keyword>
<dbReference type="InterPro" id="IPR011009">
    <property type="entry name" value="Kinase-like_dom_sf"/>
</dbReference>
<dbReference type="InterPro" id="IPR018936">
    <property type="entry name" value="PI3/4_kinase_CS"/>
</dbReference>
<dbReference type="GO" id="GO:0005886">
    <property type="term" value="C:plasma membrane"/>
    <property type="evidence" value="ECO:0007669"/>
    <property type="project" value="TreeGrafter"/>
</dbReference>
<dbReference type="GO" id="GO:0048015">
    <property type="term" value="P:phosphatidylinositol-mediated signaling"/>
    <property type="evidence" value="ECO:0007669"/>
    <property type="project" value="TreeGrafter"/>
</dbReference>
<dbReference type="SUPFAM" id="SSF56112">
    <property type="entry name" value="Protein kinase-like (PK-like)"/>
    <property type="match status" value="1"/>
</dbReference>
<sequence length="2106" mass="238878">MTDAENFFSKALRQFARATAASNPAPIEKVTRLLDLCPRETTKGFRFDKRGQDAVIALGIFYLESGLQYKEKILPYLLNVLQGLTKAKWVGIEKPVHGRILPSSECFSFCLNTILSDAAYIDTDSREQIISCQLEVLEVITKLCEGSKYDIPKDVLCSATVPILIGMARAIGRSSDDETYLISKLFPPENIVKAPTSVQDETPKEKTFSSFRPILPRTLSSHVLNLDSSGPSSPTMHQSFEALCSRSRERSPTPMLPQKQEKKENTVDDTVHYFNKIGSNFTRTKPWGFEIIPEQPEEEHLKFSSGHVQRLVAITKGILTKDILGRLDSLLTDLFAEYSHDNGYSWFPYKSFSESVTLVIVTMLRDVLEQETDLPVSFTTEVQDFVKDLYSSGQIEMTKKHYSHRDLDKDFNPYELTISSSAACVDILFWAVRGESEAENLCIKLTEKISTNTDRKFLLAHTPLLLVALEALGKLAGKFPVLASSMCTSLREFLVTPSPILSKLNKYATSHGRSSIKITVTDSTNSPLSGKNKPSNKLLKSLENLRDCAIMNICKCLKAGLRQDPECVQAFLASVSNRLYRAELSDRESNLISTNTILTLGHIAVALKDTPKTSDSVMQIFQQRFCSPPSSLDKLIVDQMGCMIMAGCTTLYHEIMQMFTTVSLESSAPYNEHVTDEKIKGYRQVSPHVINAFANIAANIQGENDQLELLVRLLELFVQMGLEAKRTSEKVSGVMKASSSAGNLGVLIPVIAVLIRRMPRITDPKPRLHKLFIDFWQYCVVFAFASDDSPLWPPEWFEGVCEIAVTSPFLISKSHLRSELLYNVAMKNDTVTQAELVDLRNNICQLLDNNAEIYYLVQKLQFTQCIYLLSVYRLETLRVEFSNDVESVQGLYMYLEESTIFKDKAGMWNCIRAVVDKAFDKFLEAMSEKPKTEAKEHELDLLAQFLLVKFNHIYKRIRTVADIHLSRLVEKFPHLLWSGTVLKTMFDILQLLSNSLEVDPNEEAPEFDVPGTPFNFRVRDNLADRESTVKDFAAYSKELLKESMKWAPNTTKSHLAQYLHEVEKSTEGLKQHTGVALAMESVHTYAGYNRTASPLASSTLERRPNSVTKDSSSFMANLNLRSRYTGEVAGMKAICKDDQLAQLLYGELEKAIKKQEDEAIIQGLFRICAFLVNSKDCHRHLLHSLCWTPVRQFTTKAMEAAVSCWEWLLAARRDLNIEFFCEMAAAWQVTIDKKLGIFREDRPEVDPLAKTENDIIGPHPPVVGPHQLWTQFLFERIEIAKYCSNDQVSILTGLLNKSLSITVGRNPPSISRHLSAVGPRMRMLCMGLSILQGDTLPNTTSKTVLRERVYASALDYFARRPLFPTHKGSDLREDINTLIKFFNLMHQDKKYLAHSVVPFSATTESDAQHSLGLSWSAGITPENIAKSKWMVPLNASISGYSKRSASINSLHRQSISSGPRLSFGRPDLYHTLNRIADCSVNKPYNRGTRKSQNTSSGYVKEYIKKRNLILTFVASMIESMITWHNPLDNPERKFPDDDKVTLWLNQPITEKTWREHVRLSWDISPLLAVYLPLRFTNSDMVKREVRRLVRLNPGAVSHIPEAVHFLVTPQSLEAEAKEITHILTWCKISPVNALSYFSRQYPPHPLTAQYAVRVLRTHEPEALLFYIPQLVQALRFDTMGYVTDFILWVSKKSQLLAHQLLWNMQTNKFTDEEATIKDEDIGDLLDTLMNDIKKSLSGPALKFYEREFEFFDEITSISGRIRPFPKGPERKKACLDELKKVKLRHGCYLPSNPEAIVTEIDYNSGTPMQSAAKAPFLANFKVQRCGVNKLEELGLGHNINVSMGSEYWQACIFKVGDDIRQDTLAIQFIDMFKNVFQQSGLEIFLKPYRVVPTAPGCGVIEVVPDSKSRDQIGKETDITLHQYFIQTYGEEYSLEFQNARHNFIISMAGYSIVSYLLQFKDRHNGNLMLNKQGHMIHIDFGFMFESSPGGNLGWEPDLKLTDEMVMIMGGNMEAPPFQYFLELCVQGYLAVRPYHEEIVSLVSLMLDTGLPCFRGQTIKQLKYRLQIDKSDREAAAFLTGIIKKCYLSFRSKSYDMIQWVQNQIPY</sequence>
<dbReference type="SMART" id="SM00146">
    <property type="entry name" value="PI3Kc"/>
    <property type="match status" value="1"/>
</dbReference>
<dbReference type="PROSITE" id="PS51545">
    <property type="entry name" value="PIK_HELICAL"/>
    <property type="match status" value="1"/>
</dbReference>
<dbReference type="PANTHER" id="PTHR10048">
    <property type="entry name" value="PHOSPHATIDYLINOSITOL KINASE"/>
    <property type="match status" value="1"/>
</dbReference>
<dbReference type="Pfam" id="PF19274">
    <property type="entry name" value="PI4K_N"/>
    <property type="match status" value="2"/>
</dbReference>
<evidence type="ECO:0000256" key="5">
    <source>
        <dbReference type="SAM" id="MobiDB-lite"/>
    </source>
</evidence>
<dbReference type="CDD" id="cd05167">
    <property type="entry name" value="PI4Kc_III_alpha"/>
    <property type="match status" value="1"/>
</dbReference>
<dbReference type="Pfam" id="PF00613">
    <property type="entry name" value="PI3Ka"/>
    <property type="match status" value="1"/>
</dbReference>
<dbReference type="Gene3D" id="1.10.1070.11">
    <property type="entry name" value="Phosphatidylinositol 3-/4-kinase, catalytic domain"/>
    <property type="match status" value="1"/>
</dbReference>
<dbReference type="InterPro" id="IPR042236">
    <property type="entry name" value="PI3K_accessory_sf"/>
</dbReference>
<dbReference type="SMART" id="SM00145">
    <property type="entry name" value="PI3Ka"/>
    <property type="match status" value="1"/>
</dbReference>
<dbReference type="PROSITE" id="PS00915">
    <property type="entry name" value="PI3_4_KINASE_1"/>
    <property type="match status" value="1"/>
</dbReference>
<dbReference type="InterPro" id="IPR000403">
    <property type="entry name" value="PI3/4_kinase_cat_dom"/>
</dbReference>
<evidence type="ECO:0000256" key="2">
    <source>
        <dbReference type="ARBA" id="ARBA00012169"/>
    </source>
</evidence>
<dbReference type="FunFam" id="1.25.40.70:FF:000011">
    <property type="entry name" value="Phosphatidylinositol 4-kinase alpha"/>
    <property type="match status" value="1"/>
</dbReference>
<reference evidence="8 9" key="1">
    <citation type="submission" date="2020-06" db="EMBL/GenBank/DDBJ databases">
        <authorList>
            <person name="Li R."/>
            <person name="Bekaert M."/>
        </authorList>
    </citation>
    <scope>NUCLEOTIDE SEQUENCE [LARGE SCALE GENOMIC DNA]</scope>
    <source>
        <strain evidence="9">wild</strain>
    </source>
</reference>
<feature type="domain" description="PIK helical" evidence="7">
    <location>
        <begin position="1553"/>
        <end position="1731"/>
    </location>
</feature>
<dbReference type="GO" id="GO:0004430">
    <property type="term" value="F:1-phosphatidylinositol 4-kinase activity"/>
    <property type="evidence" value="ECO:0007669"/>
    <property type="project" value="UniProtKB-EC"/>
</dbReference>
<dbReference type="SUPFAM" id="SSF48371">
    <property type="entry name" value="ARM repeat"/>
    <property type="match status" value="2"/>
</dbReference>
<dbReference type="PROSITE" id="PS50290">
    <property type="entry name" value="PI3_4_KINASE_3"/>
    <property type="match status" value="1"/>
</dbReference>
<evidence type="ECO:0000256" key="4">
    <source>
        <dbReference type="ARBA" id="ARBA00022777"/>
    </source>
</evidence>
<dbReference type="GO" id="GO:0046854">
    <property type="term" value="P:phosphatidylinositol phosphate biosynthetic process"/>
    <property type="evidence" value="ECO:0007669"/>
    <property type="project" value="InterPro"/>
</dbReference>
<dbReference type="PANTHER" id="PTHR10048:SF15">
    <property type="entry name" value="PHOSPHATIDYLINOSITOL 4-KINASE ALPHA"/>
    <property type="match status" value="1"/>
</dbReference>